<dbReference type="EMBL" id="JAVIIP010000004">
    <property type="protein sequence ID" value="MDX8537798.1"/>
    <property type="molecule type" value="Genomic_DNA"/>
</dbReference>
<dbReference type="Proteomes" id="UP001276564">
    <property type="component" value="Unassembled WGS sequence"/>
</dbReference>
<dbReference type="InterPro" id="IPR011006">
    <property type="entry name" value="CheY-like_superfamily"/>
</dbReference>
<comment type="caution">
    <text evidence="4">The sequence shown here is derived from an EMBL/GenBank/DDBJ whole genome shotgun (WGS) entry which is preliminary data.</text>
</comment>
<dbReference type="PROSITE" id="PS50110">
    <property type="entry name" value="RESPONSE_REGULATORY"/>
    <property type="match status" value="1"/>
</dbReference>
<evidence type="ECO:0000256" key="2">
    <source>
        <dbReference type="PROSITE-ProRule" id="PRU00169"/>
    </source>
</evidence>
<dbReference type="SMART" id="SM00448">
    <property type="entry name" value="REC"/>
    <property type="match status" value="1"/>
</dbReference>
<accession>A0ABU5AKK8</accession>
<evidence type="ECO:0000256" key="1">
    <source>
        <dbReference type="ARBA" id="ARBA00022553"/>
    </source>
</evidence>
<keyword evidence="5" id="KW-1185">Reference proteome</keyword>
<dbReference type="RefSeq" id="WP_292348465.1">
    <property type="nucleotide sequence ID" value="NZ_JAVIIP010000004.1"/>
</dbReference>
<keyword evidence="1 2" id="KW-0597">Phosphoprotein</keyword>
<dbReference type="Gene3D" id="3.40.50.2300">
    <property type="match status" value="1"/>
</dbReference>
<dbReference type="PANTHER" id="PTHR44591:SF24">
    <property type="entry name" value="PROTEIN-GLUTAMATE METHYLESTERASE_PROTEIN-GLUTAMINE GLUTAMINASE 1"/>
    <property type="match status" value="1"/>
</dbReference>
<evidence type="ECO:0000313" key="5">
    <source>
        <dbReference type="Proteomes" id="UP001276564"/>
    </source>
</evidence>
<evidence type="ECO:0000259" key="3">
    <source>
        <dbReference type="PROSITE" id="PS50110"/>
    </source>
</evidence>
<sequence length="128" mass="14086">MTGQAKRVLILEDEFLVAMLLEDLLLEMGHQVVGSLAQVGEAMTFADQADIDLAILDINLAGTKSFPVAEILRRRGIPFVFATGYGSDGLTGDFENELTLQKPYDPDELMRTIEEASARAGHRQHIEP</sequence>
<feature type="modified residue" description="4-aspartylphosphate" evidence="2">
    <location>
        <position position="57"/>
    </location>
</feature>
<dbReference type="Pfam" id="PF00072">
    <property type="entry name" value="Response_reg"/>
    <property type="match status" value="1"/>
</dbReference>
<organism evidence="4 5">
    <name type="scientific">Mesorhizobium abyssinicae</name>
    <dbReference type="NCBI Taxonomy" id="1209958"/>
    <lineage>
        <taxon>Bacteria</taxon>
        <taxon>Pseudomonadati</taxon>
        <taxon>Pseudomonadota</taxon>
        <taxon>Alphaproteobacteria</taxon>
        <taxon>Hyphomicrobiales</taxon>
        <taxon>Phyllobacteriaceae</taxon>
        <taxon>Mesorhizobium</taxon>
    </lineage>
</organism>
<dbReference type="PANTHER" id="PTHR44591">
    <property type="entry name" value="STRESS RESPONSE REGULATOR PROTEIN 1"/>
    <property type="match status" value="1"/>
</dbReference>
<dbReference type="InterPro" id="IPR050595">
    <property type="entry name" value="Bact_response_regulator"/>
</dbReference>
<feature type="domain" description="Response regulatory" evidence="3">
    <location>
        <begin position="7"/>
        <end position="117"/>
    </location>
</feature>
<protein>
    <submittedName>
        <fullName evidence="4">Response regulator</fullName>
    </submittedName>
</protein>
<evidence type="ECO:0000313" key="4">
    <source>
        <dbReference type="EMBL" id="MDX8537798.1"/>
    </source>
</evidence>
<dbReference type="InterPro" id="IPR001789">
    <property type="entry name" value="Sig_transdc_resp-reg_receiver"/>
</dbReference>
<reference evidence="4 5" key="1">
    <citation type="submission" date="2023-08" db="EMBL/GenBank/DDBJ databases">
        <title>Implementing the SeqCode for naming new Mesorhizobium species isolated from Vachellia karroo root nodules.</title>
        <authorList>
            <person name="Van Lill M."/>
        </authorList>
    </citation>
    <scope>NUCLEOTIDE SEQUENCE [LARGE SCALE GENOMIC DNA]</scope>
    <source>
        <strain evidence="4 5">VK4B</strain>
    </source>
</reference>
<dbReference type="SUPFAM" id="SSF52172">
    <property type="entry name" value="CheY-like"/>
    <property type="match status" value="1"/>
</dbReference>
<proteinExistence type="predicted"/>
<gene>
    <name evidence="4" type="ORF">RFM23_09205</name>
</gene>
<name>A0ABU5AKK8_9HYPH</name>